<protein>
    <submittedName>
        <fullName evidence="3">Type II secretion system protein</fullName>
    </submittedName>
</protein>
<feature type="transmembrane region" description="Helical" evidence="2">
    <location>
        <begin position="24"/>
        <end position="47"/>
    </location>
</feature>
<keyword evidence="2" id="KW-0472">Membrane</keyword>
<proteinExistence type="predicted"/>
<dbReference type="RefSeq" id="WP_272771583.1">
    <property type="nucleotide sequence ID" value="NZ_JAQQLE010000004.1"/>
</dbReference>
<sequence length="204" mass="22594">MAAAIRSGSARRRARPLPARERGFTYLGVLVLIAVMGWMLAATGEVWSTVQQRQREQELLFVGNQYREAIRQYYERSPAAAKRYPPTLADLLLDKRYPNVQRYLRKLYPDPMTGKPQWGLLRAPDGGIAGVYSLGGGVPFKTDQFEQRDAAFKDARSYARWQFSYQIVGGGALKGDAANEDGENVQPFDTPAGNTADDGSEDGG</sequence>
<dbReference type="EMBL" id="JAQQLE010000004">
    <property type="protein sequence ID" value="MDC7713906.1"/>
    <property type="molecule type" value="Genomic_DNA"/>
</dbReference>
<evidence type="ECO:0000256" key="2">
    <source>
        <dbReference type="SAM" id="Phobius"/>
    </source>
</evidence>
<name>A0ABT5IMV9_9NEIS</name>
<gene>
    <name evidence="3" type="ORF">PQU96_07130</name>
</gene>
<evidence type="ECO:0000256" key="1">
    <source>
        <dbReference type="SAM" id="MobiDB-lite"/>
    </source>
</evidence>
<evidence type="ECO:0000313" key="4">
    <source>
        <dbReference type="Proteomes" id="UP001222030"/>
    </source>
</evidence>
<comment type="caution">
    <text evidence="3">The sequence shown here is derived from an EMBL/GenBank/DDBJ whole genome shotgun (WGS) entry which is preliminary data.</text>
</comment>
<dbReference type="Proteomes" id="UP001222030">
    <property type="component" value="Unassembled WGS sequence"/>
</dbReference>
<organism evidence="3 4">
    <name type="scientific">Vogesella margarita</name>
    <dbReference type="NCBI Taxonomy" id="2984199"/>
    <lineage>
        <taxon>Bacteria</taxon>
        <taxon>Pseudomonadati</taxon>
        <taxon>Pseudomonadota</taxon>
        <taxon>Betaproteobacteria</taxon>
        <taxon>Neisseriales</taxon>
        <taxon>Chromobacteriaceae</taxon>
        <taxon>Vogesella</taxon>
    </lineage>
</organism>
<feature type="region of interest" description="Disordered" evidence="1">
    <location>
        <begin position="174"/>
        <end position="204"/>
    </location>
</feature>
<reference evidence="3 4" key="1">
    <citation type="submission" date="2023-01" db="EMBL/GenBank/DDBJ databases">
        <title>Novel species of the genus Vogesella isolated from rivers.</title>
        <authorList>
            <person name="Lu H."/>
        </authorList>
    </citation>
    <scope>NUCLEOTIDE SEQUENCE [LARGE SCALE GENOMIC DNA]</scope>
    <source>
        <strain evidence="3 4">LYT5W</strain>
    </source>
</reference>
<keyword evidence="4" id="KW-1185">Reference proteome</keyword>
<evidence type="ECO:0000313" key="3">
    <source>
        <dbReference type="EMBL" id="MDC7713906.1"/>
    </source>
</evidence>
<keyword evidence="2" id="KW-1133">Transmembrane helix</keyword>
<keyword evidence="2" id="KW-0812">Transmembrane</keyword>
<accession>A0ABT5IMV9</accession>